<organism evidence="2 3">
    <name type="scientific">Gordonia bronchialis (strain ATCC 25592 / DSM 43247 / BCRC 13721 / JCM 3198 / KCTC 3076 / NBRC 16047 / NCTC 10667)</name>
    <name type="common">Rhodococcus bronchialis</name>
    <dbReference type="NCBI Taxonomy" id="526226"/>
    <lineage>
        <taxon>Bacteria</taxon>
        <taxon>Bacillati</taxon>
        <taxon>Actinomycetota</taxon>
        <taxon>Actinomycetes</taxon>
        <taxon>Mycobacteriales</taxon>
        <taxon>Gordoniaceae</taxon>
        <taxon>Gordonia</taxon>
    </lineage>
</organism>
<dbReference type="eggNOG" id="ENOG502Z7J8">
    <property type="taxonomic scope" value="Bacteria"/>
</dbReference>
<evidence type="ECO:0000313" key="3">
    <source>
        <dbReference type="Proteomes" id="UP000001219"/>
    </source>
</evidence>
<evidence type="ECO:0000313" key="2">
    <source>
        <dbReference type="EMBL" id="ACY22331.1"/>
    </source>
</evidence>
<dbReference type="EMBL" id="CP001802">
    <property type="protein sequence ID" value="ACY22331.1"/>
    <property type="molecule type" value="Genomic_DNA"/>
</dbReference>
<proteinExistence type="predicted"/>
<sequence>MTTTAEPTAGHNPFGPAEDAPRQAATKAANVHGECSIQTFSSAGSLGQTHADAQGFTDYLNVFSPGNFRYRDAQVKFWEYTEPYDDWQGTFGSDAVQAFYHSGHGTMDGNGVFYAPLGAMWDNKDWVNSTQMLLGNERLRYLFWSTCLSLRVLDGQSPIRTWNGRSPGVRMIFGWETVSWDSPVYGRRFWDHWNMRKSFSKAWMDAGWDAGHDQAPSAVGIGGSQAEAQNRVFHEGENLGTLQWGAAAQNWWWWTWYTAARSVAPATTLESVPQQAYVLELGDVSRLLPALDGVGRTDVVGDGLARVELTAQSSAALEVSVPPSDETVLESADRVRSALDLDDIELRGHLVRTQRSAGARADGTDESPGTVSGYVVEYRQEVDGIEVITPQSGYVRVHLDAAGTAMSADVTVRPVDAARRQPVLEPPVAQGDSGTRGADGIDAALRSAQLAHPSVPDDAAPLPGSRRVGYQLSGATAHLGATAGYLVDFGDGLQKKIYVSTALNS</sequence>
<reference evidence="3" key="1">
    <citation type="submission" date="2009-10" db="EMBL/GenBank/DDBJ databases">
        <title>The complete chromosome of Gordonia bronchialis DSM 43247.</title>
        <authorList>
            <consortium name="US DOE Joint Genome Institute (JGI-PGF)"/>
            <person name="Lucas S."/>
            <person name="Copeland A."/>
            <person name="Lapidus A."/>
            <person name="Glavina del Rio T."/>
            <person name="Dalin E."/>
            <person name="Tice H."/>
            <person name="Bruce D."/>
            <person name="Goodwin L."/>
            <person name="Pitluck S."/>
            <person name="Kyrpides N."/>
            <person name="Mavromatis K."/>
            <person name="Ivanova N."/>
            <person name="Ovchinnikova G."/>
            <person name="Saunders E."/>
            <person name="Brettin T."/>
            <person name="Detter J.C."/>
            <person name="Han C."/>
            <person name="Larimer F."/>
            <person name="Land M."/>
            <person name="Hauser L."/>
            <person name="Markowitz V."/>
            <person name="Cheng J.-F."/>
            <person name="Hugenholtz P."/>
            <person name="Woyke T."/>
            <person name="Wu D."/>
            <person name="Jando M."/>
            <person name="Schneider S."/>
            <person name="Goeker M."/>
            <person name="Klenk H.-P."/>
            <person name="Eisen J.A."/>
        </authorList>
    </citation>
    <scope>NUCLEOTIDE SEQUENCE [LARGE SCALE GENOMIC DNA]</scope>
    <source>
        <strain evidence="3">ATCC 25592 / DSM 43247 / BCRC 13721 / JCM 3198 / KCTC 3076 / NBRC 16047 / NCTC 10667</strain>
    </source>
</reference>
<reference evidence="2 3" key="2">
    <citation type="journal article" date="2010" name="Stand. Genomic Sci.">
        <title>Complete genome sequence of Gordonia bronchialis type strain (3410).</title>
        <authorList>
            <person name="Ivanova N."/>
            <person name="Sikorski J."/>
            <person name="Jando M."/>
            <person name="Lapidus A."/>
            <person name="Nolan M."/>
            <person name="Lucas S."/>
            <person name="Del Rio T.G."/>
            <person name="Tice H."/>
            <person name="Copeland A."/>
            <person name="Cheng J.F."/>
            <person name="Chen F."/>
            <person name="Bruce D."/>
            <person name="Goodwin L."/>
            <person name="Pitluck S."/>
            <person name="Mavromatis K."/>
            <person name="Ovchinnikova G."/>
            <person name="Pati A."/>
            <person name="Chen A."/>
            <person name="Palaniappan K."/>
            <person name="Land M."/>
            <person name="Hauser L."/>
            <person name="Chang Y.J."/>
            <person name="Jeffries C.D."/>
            <person name="Chain P."/>
            <person name="Saunders E."/>
            <person name="Han C."/>
            <person name="Detter J.C."/>
            <person name="Brettin T."/>
            <person name="Rohde M."/>
            <person name="Goker M."/>
            <person name="Bristow J."/>
            <person name="Eisen J.A."/>
            <person name="Markowitz V."/>
            <person name="Hugenholtz P."/>
            <person name="Klenk H.P."/>
            <person name="Kyrpides N.C."/>
        </authorList>
    </citation>
    <scope>NUCLEOTIDE SEQUENCE [LARGE SCALE GENOMIC DNA]</scope>
    <source>
        <strain evidence="3">ATCC 25592 / DSM 43247 / BCRC 13721 / JCM 3198 / KCTC 3076 / NBRC 16047 / NCTC 10667</strain>
    </source>
</reference>
<dbReference type="KEGG" id="gbr:Gbro_3125"/>
<accession>D0LBU4</accession>
<dbReference type="InterPro" id="IPR045926">
    <property type="entry name" value="DUF6345"/>
</dbReference>
<protein>
    <submittedName>
        <fullName evidence="2">Uncharacterized protein</fullName>
    </submittedName>
</protein>
<dbReference type="RefSeq" id="WP_012834847.1">
    <property type="nucleotide sequence ID" value="NC_013441.1"/>
</dbReference>
<gene>
    <name evidence="2" type="ordered locus">Gbro_3125</name>
</gene>
<keyword evidence="3" id="KW-1185">Reference proteome</keyword>
<evidence type="ECO:0000256" key="1">
    <source>
        <dbReference type="SAM" id="MobiDB-lite"/>
    </source>
</evidence>
<dbReference type="Pfam" id="PF19872">
    <property type="entry name" value="DUF6345"/>
    <property type="match status" value="1"/>
</dbReference>
<dbReference type="HOGENOM" id="CLU_538234_0_0_11"/>
<dbReference type="Proteomes" id="UP000001219">
    <property type="component" value="Chromosome"/>
</dbReference>
<name>D0LBU4_GORB4</name>
<dbReference type="OrthoDB" id="7757946at2"/>
<feature type="region of interest" description="Disordered" evidence="1">
    <location>
        <begin position="1"/>
        <end position="28"/>
    </location>
</feature>
<dbReference type="AlphaFoldDB" id="D0LBU4"/>